<keyword evidence="11" id="KW-1185">Reference proteome</keyword>
<evidence type="ECO:0000313" key="10">
    <source>
        <dbReference type="EMBL" id="SFH86867.1"/>
    </source>
</evidence>
<dbReference type="Gene3D" id="1.10.287.130">
    <property type="match status" value="1"/>
</dbReference>
<keyword evidence="5" id="KW-0547">Nucleotide-binding</keyword>
<reference evidence="11" key="1">
    <citation type="submission" date="2016-10" db="EMBL/GenBank/DDBJ databases">
        <authorList>
            <person name="Varghese N."/>
            <person name="Submissions S."/>
        </authorList>
    </citation>
    <scope>NUCLEOTIDE SEQUENCE [LARGE SCALE GENOMIC DNA]</scope>
    <source>
        <strain evidence="11">DSM 26348</strain>
    </source>
</reference>
<dbReference type="PANTHER" id="PTHR43065:SF10">
    <property type="entry name" value="PEROXIDE STRESS-ACTIVATED HISTIDINE KINASE MAK3"/>
    <property type="match status" value="1"/>
</dbReference>
<dbReference type="InterPro" id="IPR004358">
    <property type="entry name" value="Sig_transdc_His_kin-like_C"/>
</dbReference>
<dbReference type="SUPFAM" id="SSF55874">
    <property type="entry name" value="ATPase domain of HSP90 chaperone/DNA topoisomerase II/histidine kinase"/>
    <property type="match status" value="1"/>
</dbReference>
<dbReference type="PRINTS" id="PR00344">
    <property type="entry name" value="BCTRLSENSOR"/>
</dbReference>
<evidence type="ECO:0000256" key="7">
    <source>
        <dbReference type="ARBA" id="ARBA00022840"/>
    </source>
</evidence>
<dbReference type="Pfam" id="PF00512">
    <property type="entry name" value="HisKA"/>
    <property type="match status" value="1"/>
</dbReference>
<feature type="domain" description="Histidine kinase" evidence="9">
    <location>
        <begin position="178"/>
        <end position="388"/>
    </location>
</feature>
<evidence type="ECO:0000256" key="3">
    <source>
        <dbReference type="ARBA" id="ARBA00022553"/>
    </source>
</evidence>
<dbReference type="InterPro" id="IPR003661">
    <property type="entry name" value="HisK_dim/P_dom"/>
</dbReference>
<evidence type="ECO:0000259" key="9">
    <source>
        <dbReference type="PROSITE" id="PS50109"/>
    </source>
</evidence>
<dbReference type="RefSeq" id="WP_175517164.1">
    <property type="nucleotide sequence ID" value="NZ_FOQD01000003.1"/>
</dbReference>
<evidence type="ECO:0000256" key="2">
    <source>
        <dbReference type="ARBA" id="ARBA00012438"/>
    </source>
</evidence>
<dbReference type="Gene3D" id="3.30.565.10">
    <property type="entry name" value="Histidine kinase-like ATPase, C-terminal domain"/>
    <property type="match status" value="1"/>
</dbReference>
<dbReference type="EMBL" id="FOQD01000003">
    <property type="protein sequence ID" value="SFH86867.1"/>
    <property type="molecule type" value="Genomic_DNA"/>
</dbReference>
<dbReference type="InterPro" id="IPR003594">
    <property type="entry name" value="HATPase_dom"/>
</dbReference>
<dbReference type="PROSITE" id="PS50109">
    <property type="entry name" value="HIS_KIN"/>
    <property type="match status" value="1"/>
</dbReference>
<dbReference type="STRING" id="1576369.SAMN05421753_103274"/>
<dbReference type="PANTHER" id="PTHR43065">
    <property type="entry name" value="SENSOR HISTIDINE KINASE"/>
    <property type="match status" value="1"/>
</dbReference>
<dbReference type="AlphaFoldDB" id="A0A1I3DJH1"/>
<keyword evidence="4" id="KW-0808">Transferase</keyword>
<dbReference type="SMART" id="SM00388">
    <property type="entry name" value="HisKA"/>
    <property type="match status" value="1"/>
</dbReference>
<evidence type="ECO:0000313" key="11">
    <source>
        <dbReference type="Proteomes" id="UP000199518"/>
    </source>
</evidence>
<evidence type="ECO:0000256" key="5">
    <source>
        <dbReference type="ARBA" id="ARBA00022741"/>
    </source>
</evidence>
<dbReference type="SMART" id="SM00387">
    <property type="entry name" value="HATPase_c"/>
    <property type="match status" value="1"/>
</dbReference>
<dbReference type="InterPro" id="IPR036890">
    <property type="entry name" value="HATPase_C_sf"/>
</dbReference>
<dbReference type="Pfam" id="PF02518">
    <property type="entry name" value="HATPase_c"/>
    <property type="match status" value="1"/>
</dbReference>
<keyword evidence="3" id="KW-0597">Phosphoprotein</keyword>
<dbReference type="GO" id="GO:0000155">
    <property type="term" value="F:phosphorelay sensor kinase activity"/>
    <property type="evidence" value="ECO:0007669"/>
    <property type="project" value="InterPro"/>
</dbReference>
<dbReference type="GO" id="GO:0005524">
    <property type="term" value="F:ATP binding"/>
    <property type="evidence" value="ECO:0007669"/>
    <property type="project" value="UniProtKB-KW"/>
</dbReference>
<dbReference type="CDD" id="cd00082">
    <property type="entry name" value="HisKA"/>
    <property type="match status" value="1"/>
</dbReference>
<dbReference type="EC" id="2.7.13.3" evidence="2"/>
<dbReference type="SUPFAM" id="SSF47384">
    <property type="entry name" value="Homodimeric domain of signal transducing histidine kinase"/>
    <property type="match status" value="1"/>
</dbReference>
<evidence type="ECO:0000256" key="8">
    <source>
        <dbReference type="ARBA" id="ARBA00023012"/>
    </source>
</evidence>
<proteinExistence type="predicted"/>
<evidence type="ECO:0000256" key="1">
    <source>
        <dbReference type="ARBA" id="ARBA00000085"/>
    </source>
</evidence>
<protein>
    <recommendedName>
        <fullName evidence="2">histidine kinase</fullName>
        <ecNumber evidence="2">2.7.13.3</ecNumber>
    </recommendedName>
</protein>
<accession>A0A1I3DJH1</accession>
<keyword evidence="7" id="KW-0067">ATP-binding</keyword>
<dbReference type="CDD" id="cd00075">
    <property type="entry name" value="HATPase"/>
    <property type="match status" value="1"/>
</dbReference>
<keyword evidence="8" id="KW-0902">Two-component regulatory system</keyword>
<dbReference type="InterPro" id="IPR036097">
    <property type="entry name" value="HisK_dim/P_sf"/>
</dbReference>
<gene>
    <name evidence="10" type="ORF">SAMN05421753_103274</name>
</gene>
<comment type="catalytic activity">
    <reaction evidence="1">
        <text>ATP + protein L-histidine = ADP + protein N-phospho-L-histidine.</text>
        <dbReference type="EC" id="2.7.13.3"/>
    </reaction>
</comment>
<sequence length="395" mass="43797">MSSGSFERRPDGTTAGLARLLTDCPPWRGTDAVASRLLLLWAETFALRTCALFWNDPVTRQLHWRSMGLSDVTHRASETLPDRAGVSHTRHWVETNLAAGQHVHPSGPPGLELLNWHSLSMGDHADFGTAAIGLPPEFPPDIDEAWKTITGQVLSWALHFERELRRQKLSSLAEYAAGAGHEINNPLGSIIGRSSLLLKEERDPERRRMIETIGAQAYRIRDMIGDTMLFARPPTARFTKVDLPSLIQEVVSRLQHRLSEQQIGYTFDGPSELALLADPQQLAIVFSELLLNSLNALADGGLIRIRCFAETRGDEPGVGIIASDDGPGLNDEQREHCFDPFYSGRQAGRGLGFGLSKCWRIVEQHGGVMELTTNSTLTEFHIWLPDEPHLPAADR</sequence>
<keyword evidence="6 10" id="KW-0418">Kinase</keyword>
<name>A0A1I3DJH1_9PLAN</name>
<dbReference type="Proteomes" id="UP000199518">
    <property type="component" value="Unassembled WGS sequence"/>
</dbReference>
<evidence type="ECO:0000256" key="4">
    <source>
        <dbReference type="ARBA" id="ARBA00022679"/>
    </source>
</evidence>
<evidence type="ECO:0000256" key="6">
    <source>
        <dbReference type="ARBA" id="ARBA00022777"/>
    </source>
</evidence>
<organism evidence="10 11">
    <name type="scientific">Planctomicrobium piriforme</name>
    <dbReference type="NCBI Taxonomy" id="1576369"/>
    <lineage>
        <taxon>Bacteria</taxon>
        <taxon>Pseudomonadati</taxon>
        <taxon>Planctomycetota</taxon>
        <taxon>Planctomycetia</taxon>
        <taxon>Planctomycetales</taxon>
        <taxon>Planctomycetaceae</taxon>
        <taxon>Planctomicrobium</taxon>
    </lineage>
</organism>
<dbReference type="InterPro" id="IPR005467">
    <property type="entry name" value="His_kinase_dom"/>
</dbReference>